<reference evidence="2 3" key="1">
    <citation type="submission" date="2019-12" db="EMBL/GenBank/DDBJ databases">
        <title>Novel species isolated from a subtropical stream in China.</title>
        <authorList>
            <person name="Lu H."/>
        </authorList>
    </citation>
    <scope>NUCLEOTIDE SEQUENCE [LARGE SCALE GENOMIC DNA]</scope>
    <source>
        <strain evidence="2 3">CY42W</strain>
    </source>
</reference>
<sequence>MSAKIGYKNRRPLVSFKKHVDFEALAVGMYAAAPRPTRAKGDRPSYPMVLIVKILVLQQLNNLADDALDINCSTAAASCNFLI</sequence>
<dbReference type="Pfam" id="PF05598">
    <property type="entry name" value="DUF772"/>
    <property type="match status" value="1"/>
</dbReference>
<feature type="domain" description="Transposase InsH N-terminal" evidence="1">
    <location>
        <begin position="10"/>
        <end position="68"/>
    </location>
</feature>
<evidence type="ECO:0000313" key="2">
    <source>
        <dbReference type="EMBL" id="MYN30118.1"/>
    </source>
</evidence>
<comment type="caution">
    <text evidence="2">The sequence shown here is derived from an EMBL/GenBank/DDBJ whole genome shotgun (WGS) entry which is preliminary data.</text>
</comment>
<accession>A0ABW9W8V6</accession>
<evidence type="ECO:0000259" key="1">
    <source>
        <dbReference type="Pfam" id="PF05598"/>
    </source>
</evidence>
<dbReference type="EMBL" id="WWCT01000031">
    <property type="protein sequence ID" value="MYN30118.1"/>
    <property type="molecule type" value="Genomic_DNA"/>
</dbReference>
<dbReference type="Proteomes" id="UP000642144">
    <property type="component" value="Unassembled WGS sequence"/>
</dbReference>
<proteinExistence type="predicted"/>
<gene>
    <name evidence="2" type="ORF">GTP69_27280</name>
</gene>
<protein>
    <recommendedName>
        <fullName evidence="1">Transposase InsH N-terminal domain-containing protein</fullName>
    </recommendedName>
</protein>
<dbReference type="InterPro" id="IPR008490">
    <property type="entry name" value="Transposase_InsH_N"/>
</dbReference>
<dbReference type="RefSeq" id="WP_161057830.1">
    <property type="nucleotide sequence ID" value="NZ_WWCT01000031.1"/>
</dbReference>
<name>A0ABW9W8V6_9BURK</name>
<keyword evidence="3" id="KW-1185">Reference proteome</keyword>
<organism evidence="2 3">
    <name type="scientific">Duganella levis</name>
    <dbReference type="NCBI Taxonomy" id="2692169"/>
    <lineage>
        <taxon>Bacteria</taxon>
        <taxon>Pseudomonadati</taxon>
        <taxon>Pseudomonadota</taxon>
        <taxon>Betaproteobacteria</taxon>
        <taxon>Burkholderiales</taxon>
        <taxon>Oxalobacteraceae</taxon>
        <taxon>Telluria group</taxon>
        <taxon>Duganella</taxon>
    </lineage>
</organism>
<evidence type="ECO:0000313" key="3">
    <source>
        <dbReference type="Proteomes" id="UP000642144"/>
    </source>
</evidence>